<dbReference type="GO" id="GO:0003677">
    <property type="term" value="F:DNA binding"/>
    <property type="evidence" value="ECO:0007669"/>
    <property type="project" value="UniProtKB-KW"/>
</dbReference>
<evidence type="ECO:0000313" key="6">
    <source>
        <dbReference type="EMBL" id="SBS64419.1"/>
    </source>
</evidence>
<dbReference type="AlphaFoldDB" id="A0A1C3ISN7"/>
<dbReference type="InterPro" id="IPR050389">
    <property type="entry name" value="LysR-type_TF"/>
</dbReference>
<dbReference type="PRINTS" id="PR00039">
    <property type="entry name" value="HTHLYSR"/>
</dbReference>
<sequence>MVDVKSLLKCDMNLLLCLHVLIEERSVSKTAERLFLSQSAVSKQLTKLRALFDDPLFERESKGLFPTPKALALAPKIHQILLQIEKLTVPEVFDPKDSERTFTIDLVETAYTAIYPHFMPTALADAPHITINSSTWSSDSFKRLLKREVDFGIGIFELDERASTHVQCIPDELDYVELCLDYSVCLMRNDHPALQEEWNLDTFLKYRHIQLVTGGAGDWLLMEVLNSKQLEINKAANVSDITSAIKLCKQSDLLMCYPYNSVRDYIDSGELVMKPVPVDLVPGGLFLLWHKYFDSEPSHKWLRDLIVNKTQDTPDVSHNLSVTTKALD</sequence>
<dbReference type="Gene3D" id="1.10.10.10">
    <property type="entry name" value="Winged helix-like DNA-binding domain superfamily/Winged helix DNA-binding domain"/>
    <property type="match status" value="1"/>
</dbReference>
<protein>
    <submittedName>
        <fullName evidence="6">HTH-type transcriptional regulator YidZ</fullName>
    </submittedName>
</protein>
<dbReference type="Gene3D" id="3.40.190.10">
    <property type="entry name" value="Periplasmic binding protein-like II"/>
    <property type="match status" value="2"/>
</dbReference>
<evidence type="ECO:0000256" key="4">
    <source>
        <dbReference type="ARBA" id="ARBA00023163"/>
    </source>
</evidence>
<dbReference type="SUPFAM" id="SSF53850">
    <property type="entry name" value="Periplasmic binding protein-like II"/>
    <property type="match status" value="1"/>
</dbReference>
<keyword evidence="3" id="KW-0238">DNA-binding</keyword>
<organism evidence="6 7">
    <name type="scientific">Vibrio atlanticus</name>
    <dbReference type="NCBI Taxonomy" id="693153"/>
    <lineage>
        <taxon>Bacteria</taxon>
        <taxon>Pseudomonadati</taxon>
        <taxon>Pseudomonadota</taxon>
        <taxon>Gammaproteobacteria</taxon>
        <taxon>Vibrionales</taxon>
        <taxon>Vibrionaceae</taxon>
        <taxon>Vibrio</taxon>
    </lineage>
</organism>
<dbReference type="Pfam" id="PF00126">
    <property type="entry name" value="HTH_1"/>
    <property type="match status" value="1"/>
</dbReference>
<dbReference type="PANTHER" id="PTHR30118:SF7">
    <property type="entry name" value="TRANSCRIPTIONAL REGULATOR LYSR FAMILY"/>
    <property type="match status" value="1"/>
</dbReference>
<gene>
    <name evidence="6" type="primary">yidZ_2</name>
    <name evidence="6" type="ORF">VAT7223_02176</name>
</gene>
<keyword evidence="2" id="KW-0805">Transcription regulation</keyword>
<dbReference type="InterPro" id="IPR005119">
    <property type="entry name" value="LysR_subst-bd"/>
</dbReference>
<comment type="similarity">
    <text evidence="1">Belongs to the LysR transcriptional regulatory family.</text>
</comment>
<dbReference type="EMBL" id="FLQP01000028">
    <property type="protein sequence ID" value="SBS64419.1"/>
    <property type="molecule type" value="Genomic_DNA"/>
</dbReference>
<dbReference type="InterPro" id="IPR036390">
    <property type="entry name" value="WH_DNA-bd_sf"/>
</dbReference>
<evidence type="ECO:0000313" key="7">
    <source>
        <dbReference type="Proteomes" id="UP000092876"/>
    </source>
</evidence>
<keyword evidence="4" id="KW-0804">Transcription</keyword>
<dbReference type="InterPro" id="IPR036388">
    <property type="entry name" value="WH-like_DNA-bd_sf"/>
</dbReference>
<evidence type="ECO:0000259" key="5">
    <source>
        <dbReference type="PROSITE" id="PS50931"/>
    </source>
</evidence>
<dbReference type="SUPFAM" id="SSF46785">
    <property type="entry name" value="Winged helix' DNA-binding domain"/>
    <property type="match status" value="1"/>
</dbReference>
<dbReference type="PROSITE" id="PS50931">
    <property type="entry name" value="HTH_LYSR"/>
    <property type="match status" value="1"/>
</dbReference>
<proteinExistence type="inferred from homology"/>
<dbReference type="InterPro" id="IPR037402">
    <property type="entry name" value="YidZ_PBP2"/>
</dbReference>
<dbReference type="RefSeq" id="WP_065679174.1">
    <property type="nucleotide sequence ID" value="NZ_AP025461.1"/>
</dbReference>
<dbReference type="InterPro" id="IPR000847">
    <property type="entry name" value="LysR_HTH_N"/>
</dbReference>
<dbReference type="GeneID" id="94234861"/>
<evidence type="ECO:0000256" key="3">
    <source>
        <dbReference type="ARBA" id="ARBA00023125"/>
    </source>
</evidence>
<feature type="domain" description="HTH lysR-type" evidence="5">
    <location>
        <begin position="12"/>
        <end position="67"/>
    </location>
</feature>
<evidence type="ECO:0000256" key="2">
    <source>
        <dbReference type="ARBA" id="ARBA00023015"/>
    </source>
</evidence>
<name>A0A1C3ISN7_9VIBR</name>
<dbReference type="CDD" id="cd08417">
    <property type="entry name" value="PBP2_Nitroaromatics_like"/>
    <property type="match status" value="1"/>
</dbReference>
<accession>A0A1C3ISN7</accession>
<dbReference type="PANTHER" id="PTHR30118">
    <property type="entry name" value="HTH-TYPE TRANSCRIPTIONAL REGULATOR LEUO-RELATED"/>
    <property type="match status" value="1"/>
</dbReference>
<dbReference type="GO" id="GO:0003700">
    <property type="term" value="F:DNA-binding transcription factor activity"/>
    <property type="evidence" value="ECO:0007669"/>
    <property type="project" value="InterPro"/>
</dbReference>
<evidence type="ECO:0000256" key="1">
    <source>
        <dbReference type="ARBA" id="ARBA00009437"/>
    </source>
</evidence>
<reference evidence="7" key="1">
    <citation type="submission" date="2016-06" db="EMBL/GenBank/DDBJ databases">
        <authorList>
            <person name="Rodrigo-Torres Lidia"/>
            <person name="Arahal R.David."/>
        </authorList>
    </citation>
    <scope>NUCLEOTIDE SEQUENCE [LARGE SCALE GENOMIC DNA]</scope>
    <source>
        <strain evidence="7">CECT 7223</strain>
    </source>
</reference>
<dbReference type="Pfam" id="PF03466">
    <property type="entry name" value="LysR_substrate"/>
    <property type="match status" value="1"/>
</dbReference>
<dbReference type="Proteomes" id="UP000092876">
    <property type="component" value="Unassembled WGS sequence"/>
</dbReference>